<dbReference type="NCBIfam" id="TIGR01395">
    <property type="entry name" value="FlgC"/>
    <property type="match status" value="1"/>
</dbReference>
<keyword evidence="4" id="KW-0966">Cell projection</keyword>
<keyword evidence="4" id="KW-0282">Flagellum</keyword>
<keyword evidence="4" id="KW-0969">Cilium</keyword>
<protein>
    <recommendedName>
        <fullName evidence="2">Flagellar basal-body rod protein FlgC</fullName>
    </recommendedName>
</protein>
<evidence type="ECO:0000256" key="2">
    <source>
        <dbReference type="RuleBase" id="RU362062"/>
    </source>
</evidence>
<dbReference type="Proteomes" id="UP000278085">
    <property type="component" value="Unassembled WGS sequence"/>
</dbReference>
<keyword evidence="5" id="KW-1185">Reference proteome</keyword>
<dbReference type="RefSeq" id="WP_126076866.1">
    <property type="nucleotide sequence ID" value="NZ_CP051166.1"/>
</dbReference>
<dbReference type="Pfam" id="PF06429">
    <property type="entry name" value="Flg_bbr_C"/>
    <property type="match status" value="1"/>
</dbReference>
<dbReference type="OrthoDB" id="9794148at2"/>
<evidence type="ECO:0000259" key="3">
    <source>
        <dbReference type="Pfam" id="PF06429"/>
    </source>
</evidence>
<feature type="domain" description="Flagellar basal-body/hook protein C-terminal" evidence="3">
    <location>
        <begin position="102"/>
        <end position="146"/>
    </location>
</feature>
<name>A0A430HFK3_9BURK</name>
<proteinExistence type="inferred from homology"/>
<sequence>MDYRNAFAISASGMTVEKTRLDTTAVNLANVHSTRGPDGKLFRPLTVKVGEAGASFAAGFTQLQGATLRGATLRGAEVVRIEEANVAPRMVYEPGNPDADAKGYVSMPGVNQVTEMVNLASALRAYEANVVAMNAAKTMALKALDLGGPQ</sequence>
<keyword evidence="2" id="KW-0975">Bacterial flagellum</keyword>
<comment type="caution">
    <text evidence="4">The sequence shown here is derived from an EMBL/GenBank/DDBJ whole genome shotgun (WGS) entry which is preliminary data.</text>
</comment>
<evidence type="ECO:0000313" key="4">
    <source>
        <dbReference type="EMBL" id="RSZ56285.1"/>
    </source>
</evidence>
<comment type="subunit">
    <text evidence="2">The basal body constitutes a major portion of the flagellar organelle and consists of four rings (L,P,S, and M) mounted on a central rod. The rod consists of about 26 subunits of FlgG in the distal portion, and FlgB, FlgC and FlgF are thought to build up the proximal portion of the rod with about 6 subunits each.</text>
</comment>
<dbReference type="GO" id="GO:0071973">
    <property type="term" value="P:bacterial-type flagellum-dependent cell motility"/>
    <property type="evidence" value="ECO:0007669"/>
    <property type="project" value="UniProtKB-UniRule"/>
</dbReference>
<reference evidence="4 5" key="1">
    <citation type="submission" date="2018-12" db="EMBL/GenBank/DDBJ databases">
        <authorList>
            <person name="Yang E."/>
        </authorList>
    </citation>
    <scope>NUCLEOTIDE SEQUENCE [LARGE SCALE GENOMIC DNA]</scope>
    <source>
        <strain evidence="4 5">SOD</strain>
    </source>
</reference>
<organism evidence="4 5">
    <name type="scientific">Massilia atriviolacea</name>
    <dbReference type="NCBI Taxonomy" id="2495579"/>
    <lineage>
        <taxon>Bacteria</taxon>
        <taxon>Pseudomonadati</taxon>
        <taxon>Pseudomonadota</taxon>
        <taxon>Betaproteobacteria</taxon>
        <taxon>Burkholderiales</taxon>
        <taxon>Oxalobacteraceae</taxon>
        <taxon>Telluria group</taxon>
        <taxon>Massilia</taxon>
    </lineage>
</organism>
<dbReference type="InterPro" id="IPR006299">
    <property type="entry name" value="FlgC"/>
</dbReference>
<comment type="similarity">
    <text evidence="1">Belongs to the flagella basal body rod proteins family.</text>
</comment>
<comment type="subcellular location">
    <subcellularLocation>
        <location evidence="2">Bacterial flagellum basal body</location>
    </subcellularLocation>
</comment>
<evidence type="ECO:0000313" key="5">
    <source>
        <dbReference type="Proteomes" id="UP000278085"/>
    </source>
</evidence>
<dbReference type="AlphaFoldDB" id="A0A430HFK3"/>
<dbReference type="GO" id="GO:0030694">
    <property type="term" value="C:bacterial-type flagellum basal body, rod"/>
    <property type="evidence" value="ECO:0007669"/>
    <property type="project" value="UniProtKB-UniRule"/>
</dbReference>
<gene>
    <name evidence="4" type="primary">flgC</name>
    <name evidence="4" type="ORF">EJB06_25665</name>
</gene>
<evidence type="ECO:0000256" key="1">
    <source>
        <dbReference type="ARBA" id="ARBA00009677"/>
    </source>
</evidence>
<dbReference type="InterPro" id="IPR010930">
    <property type="entry name" value="Flg_bb/hook_C_dom"/>
</dbReference>
<dbReference type="EMBL" id="RXLQ01000017">
    <property type="protein sequence ID" value="RSZ56285.1"/>
    <property type="molecule type" value="Genomic_DNA"/>
</dbReference>
<accession>A0A430HFK3</accession>